<dbReference type="AlphaFoldDB" id="A0AA86SF17"/>
<evidence type="ECO:0000313" key="1">
    <source>
        <dbReference type="EMBL" id="CAJ1938763.1"/>
    </source>
</evidence>
<reference evidence="1" key="1">
    <citation type="submission" date="2023-10" db="EMBL/GenBank/DDBJ databases">
        <authorList>
            <person name="Domelevo Entfellner J.-B."/>
        </authorList>
    </citation>
    <scope>NUCLEOTIDE SEQUENCE</scope>
</reference>
<gene>
    <name evidence="1" type="ORF">AYBTSS11_LOCUS8764</name>
</gene>
<proteinExistence type="predicted"/>
<protein>
    <submittedName>
        <fullName evidence="1">Uncharacterized protein</fullName>
    </submittedName>
</protein>
<accession>A0AA86SF17</accession>
<feature type="non-terminal residue" evidence="1">
    <location>
        <position position="1"/>
    </location>
</feature>
<keyword evidence="2" id="KW-1185">Reference proteome</keyword>
<name>A0AA86SF17_9FABA</name>
<sequence length="63" mass="7435">YSKKSSYDPIDYEYIDQIEFWVIEKEMHGELDIDELKNVSYHSIGFAIVESSQNNKVYIEAGR</sequence>
<dbReference type="EMBL" id="OY731400">
    <property type="protein sequence ID" value="CAJ1938763.1"/>
    <property type="molecule type" value="Genomic_DNA"/>
</dbReference>
<dbReference type="Proteomes" id="UP001189624">
    <property type="component" value="Chromosome 3"/>
</dbReference>
<dbReference type="Gramene" id="rna-AYBTSS11_LOCUS8764">
    <property type="protein sequence ID" value="CAJ1938763.1"/>
    <property type="gene ID" value="gene-AYBTSS11_LOCUS8764"/>
</dbReference>
<evidence type="ECO:0000313" key="2">
    <source>
        <dbReference type="Proteomes" id="UP001189624"/>
    </source>
</evidence>
<organism evidence="1 2">
    <name type="scientific">Sphenostylis stenocarpa</name>
    <dbReference type="NCBI Taxonomy" id="92480"/>
    <lineage>
        <taxon>Eukaryota</taxon>
        <taxon>Viridiplantae</taxon>
        <taxon>Streptophyta</taxon>
        <taxon>Embryophyta</taxon>
        <taxon>Tracheophyta</taxon>
        <taxon>Spermatophyta</taxon>
        <taxon>Magnoliopsida</taxon>
        <taxon>eudicotyledons</taxon>
        <taxon>Gunneridae</taxon>
        <taxon>Pentapetalae</taxon>
        <taxon>rosids</taxon>
        <taxon>fabids</taxon>
        <taxon>Fabales</taxon>
        <taxon>Fabaceae</taxon>
        <taxon>Papilionoideae</taxon>
        <taxon>50 kb inversion clade</taxon>
        <taxon>NPAAA clade</taxon>
        <taxon>indigoferoid/millettioid clade</taxon>
        <taxon>Phaseoleae</taxon>
        <taxon>Sphenostylis</taxon>
    </lineage>
</organism>